<dbReference type="Pfam" id="PF00144">
    <property type="entry name" value="Beta-lactamase"/>
    <property type="match status" value="1"/>
</dbReference>
<keyword evidence="2" id="KW-0378">Hydrolase</keyword>
<organism evidence="2 3">
    <name type="scientific">Pelagerythrobacter aerophilus</name>
    <dbReference type="NCBI Taxonomy" id="2306995"/>
    <lineage>
        <taxon>Bacteria</taxon>
        <taxon>Pseudomonadati</taxon>
        <taxon>Pseudomonadota</taxon>
        <taxon>Alphaproteobacteria</taxon>
        <taxon>Sphingomonadales</taxon>
        <taxon>Erythrobacteraceae</taxon>
        <taxon>Pelagerythrobacter</taxon>
    </lineage>
</organism>
<feature type="domain" description="Beta-lactamase-related" evidence="1">
    <location>
        <begin position="100"/>
        <end position="380"/>
    </location>
</feature>
<proteinExistence type="predicted"/>
<dbReference type="EMBL" id="QXFK01000014">
    <property type="protein sequence ID" value="RIV79208.1"/>
    <property type="molecule type" value="Genomic_DNA"/>
</dbReference>
<protein>
    <submittedName>
        <fullName evidence="2">Class C beta-lactamase-related serine hydrolase</fullName>
    </submittedName>
</protein>
<reference evidence="2 3" key="1">
    <citation type="submission" date="2018-08" db="EMBL/GenBank/DDBJ databases">
        <title>Altererythrobacter sp.Ery1 and Ery12, the genome sequencing of novel strains in genus Alterythrobacter.</title>
        <authorList>
            <person name="Cheng H."/>
            <person name="Wu Y.-H."/>
            <person name="Fang C."/>
            <person name="Xu X.-W."/>
        </authorList>
    </citation>
    <scope>NUCLEOTIDE SEQUENCE [LARGE SCALE GENOMIC DNA]</scope>
    <source>
        <strain evidence="2 3">Ery1</strain>
    </source>
</reference>
<keyword evidence="3" id="KW-1185">Reference proteome</keyword>
<dbReference type="PANTHER" id="PTHR43283">
    <property type="entry name" value="BETA-LACTAMASE-RELATED"/>
    <property type="match status" value="1"/>
</dbReference>
<evidence type="ECO:0000259" key="1">
    <source>
        <dbReference type="Pfam" id="PF00144"/>
    </source>
</evidence>
<evidence type="ECO:0000313" key="3">
    <source>
        <dbReference type="Proteomes" id="UP000285092"/>
    </source>
</evidence>
<dbReference type="InterPro" id="IPR012338">
    <property type="entry name" value="Beta-lactam/transpept-like"/>
</dbReference>
<dbReference type="PANTHER" id="PTHR43283:SF14">
    <property type="entry name" value="BLL8153 PROTEIN"/>
    <property type="match status" value="1"/>
</dbReference>
<dbReference type="Gene3D" id="3.40.710.10">
    <property type="entry name" value="DD-peptidase/beta-lactamase superfamily"/>
    <property type="match status" value="1"/>
</dbReference>
<evidence type="ECO:0000313" key="2">
    <source>
        <dbReference type="EMBL" id="RIV79208.1"/>
    </source>
</evidence>
<gene>
    <name evidence="2" type="ORF">D2V04_04145</name>
</gene>
<dbReference type="InterPro" id="IPR050789">
    <property type="entry name" value="Diverse_Enzym_Activities"/>
</dbReference>
<dbReference type="Proteomes" id="UP000285092">
    <property type="component" value="Unassembled WGS sequence"/>
</dbReference>
<accession>A0A418NIQ9</accession>
<dbReference type="AlphaFoldDB" id="A0A418NIQ9"/>
<sequence>MDHEAGECEALGEVITSADGSGQPLASIEQAYAGKLMPDEQVHLFRNTHRVFPCRRISRGDGPVRDLPREVDVVEDFPVRAGEQEFDLYDYVSRNRLVGLLMLKDGKVVHERYELGIDAGTRWMSMSMAKSVSTLLIGIAIRDGFIGSVDDPLTDYLPELRGSGYDGVSIRHLMQMTSGVEWDDTHTDPNSHRRHMLALQVGQQPDAILKYMASLPRVAEPGTRWNYSTGETHVVGALVKAATGRWLADYLSEKFWSRLGMDADAEWWLEAPDGLEVAGSGICATLRDYARLGLFAMNDGRIGDEQVLPAGWIEESTAPREAGGEPLNYGYMWWPVPDAKGSFADGAFSARGIFGQYIYVNPAERVVLTVLSSRSKPKFAEAILDNHFFNSAVEALR</sequence>
<dbReference type="GO" id="GO:0016787">
    <property type="term" value="F:hydrolase activity"/>
    <property type="evidence" value="ECO:0007669"/>
    <property type="project" value="UniProtKB-KW"/>
</dbReference>
<dbReference type="SUPFAM" id="SSF56601">
    <property type="entry name" value="beta-lactamase/transpeptidase-like"/>
    <property type="match status" value="1"/>
</dbReference>
<dbReference type="InterPro" id="IPR001466">
    <property type="entry name" value="Beta-lactam-related"/>
</dbReference>
<dbReference type="OrthoDB" id="9814204at2"/>
<comment type="caution">
    <text evidence="2">The sequence shown here is derived from an EMBL/GenBank/DDBJ whole genome shotgun (WGS) entry which is preliminary data.</text>
</comment>
<name>A0A418NIQ9_9SPHN</name>